<dbReference type="OrthoDB" id="5536770at2759"/>
<keyword evidence="1" id="KW-0472">Membrane</keyword>
<keyword evidence="1" id="KW-1133">Transmembrane helix</keyword>
<accession>A0A9W8GGS3</accession>
<evidence type="ECO:0000256" key="1">
    <source>
        <dbReference type="SAM" id="Phobius"/>
    </source>
</evidence>
<sequence length="402" mass="44632">MLSAGLIEFLLYLLVPVILVKFLRNRKEKDNSLKHNRALSLGDYVAYFSLAGLAALYMLSATYRQPPNIFKRIDAAPQYPCQLLLQRLGDYARSNPHILPSEGIPASTGKPYGATGILDYEGSEYGRMAFLVDRFCAFDEDRSVYLKFGEEAFLNSIASDFGPDKRSARIAMPGPKGSGSNFMTEFRDTAYLLYAASAQFLTYLPAFVLVGLLTTPLLATNFAPSRPSARPWGVITLSTLFFADLYWLCTTPTSTELRTAGAMSVWILSPDRTDPMFFYADAAAYSRQVFLGLSLIVFMALDYMASTKQTDVQLLKTCIEEQGKTLVAAKNHTILETSVLLSARLREKLVAVWKKEQLAREGAFSDKTFAAKYDDVATSTKSKQWAEHMLPAAISSFKGKTL</sequence>
<dbReference type="EMBL" id="JANBTX010000364">
    <property type="protein sequence ID" value="KAJ2682790.1"/>
    <property type="molecule type" value="Genomic_DNA"/>
</dbReference>
<feature type="transmembrane region" description="Helical" evidence="1">
    <location>
        <begin position="191"/>
        <end position="219"/>
    </location>
</feature>
<feature type="transmembrane region" description="Helical" evidence="1">
    <location>
        <begin position="44"/>
        <end position="63"/>
    </location>
</feature>
<proteinExistence type="predicted"/>
<name>A0A9W8GGS3_9FUNG</name>
<feature type="transmembrane region" description="Helical" evidence="1">
    <location>
        <begin position="285"/>
        <end position="305"/>
    </location>
</feature>
<feature type="transmembrane region" description="Helical" evidence="1">
    <location>
        <begin position="231"/>
        <end position="248"/>
    </location>
</feature>
<dbReference type="AlphaFoldDB" id="A0A9W8GGS3"/>
<protein>
    <submittedName>
        <fullName evidence="2">Uncharacterized protein</fullName>
    </submittedName>
</protein>
<reference evidence="2" key="1">
    <citation type="submission" date="2022-07" db="EMBL/GenBank/DDBJ databases">
        <title>Phylogenomic reconstructions and comparative analyses of Kickxellomycotina fungi.</title>
        <authorList>
            <person name="Reynolds N.K."/>
            <person name="Stajich J.E."/>
            <person name="Barry K."/>
            <person name="Grigoriev I.V."/>
            <person name="Crous P."/>
            <person name="Smith M.E."/>
        </authorList>
    </citation>
    <scope>NUCLEOTIDE SEQUENCE</scope>
    <source>
        <strain evidence="2">CBS 109367</strain>
    </source>
</reference>
<organism evidence="2 3">
    <name type="scientific">Coemansia spiralis</name>
    <dbReference type="NCBI Taxonomy" id="417178"/>
    <lineage>
        <taxon>Eukaryota</taxon>
        <taxon>Fungi</taxon>
        <taxon>Fungi incertae sedis</taxon>
        <taxon>Zoopagomycota</taxon>
        <taxon>Kickxellomycotina</taxon>
        <taxon>Kickxellomycetes</taxon>
        <taxon>Kickxellales</taxon>
        <taxon>Kickxellaceae</taxon>
        <taxon>Coemansia</taxon>
    </lineage>
</organism>
<dbReference type="Proteomes" id="UP001151516">
    <property type="component" value="Unassembled WGS sequence"/>
</dbReference>
<feature type="transmembrane region" description="Helical" evidence="1">
    <location>
        <begin position="6"/>
        <end position="23"/>
    </location>
</feature>
<keyword evidence="3" id="KW-1185">Reference proteome</keyword>
<evidence type="ECO:0000313" key="2">
    <source>
        <dbReference type="EMBL" id="KAJ2682790.1"/>
    </source>
</evidence>
<keyword evidence="1" id="KW-0812">Transmembrane</keyword>
<comment type="caution">
    <text evidence="2">The sequence shown here is derived from an EMBL/GenBank/DDBJ whole genome shotgun (WGS) entry which is preliminary data.</text>
</comment>
<evidence type="ECO:0000313" key="3">
    <source>
        <dbReference type="Proteomes" id="UP001151516"/>
    </source>
</evidence>
<gene>
    <name evidence="2" type="ORF">IWW39_005846</name>
</gene>